<dbReference type="EMBL" id="DF143292">
    <property type="protein sequence ID" value="GAA52431.1"/>
    <property type="molecule type" value="Genomic_DNA"/>
</dbReference>
<keyword evidence="1" id="KW-0677">Repeat</keyword>
<dbReference type="Gene3D" id="1.10.238.10">
    <property type="entry name" value="EF-hand"/>
    <property type="match status" value="4"/>
</dbReference>
<dbReference type="InterPro" id="IPR011992">
    <property type="entry name" value="EF-hand-dom_pair"/>
</dbReference>
<evidence type="ECO:0000256" key="3">
    <source>
        <dbReference type="ARBA" id="ARBA00023175"/>
    </source>
</evidence>
<dbReference type="Pfam" id="PF13499">
    <property type="entry name" value="EF-hand_7"/>
    <property type="match status" value="1"/>
</dbReference>
<dbReference type="PANTHER" id="PTHR23048:SF33">
    <property type="entry name" value="MYOSIN LIGHT CHAIN ALKALI"/>
    <property type="match status" value="1"/>
</dbReference>
<gene>
    <name evidence="5" type="ORF">CLF_108070</name>
</gene>
<evidence type="ECO:0000256" key="1">
    <source>
        <dbReference type="ARBA" id="ARBA00022737"/>
    </source>
</evidence>
<dbReference type="PANTHER" id="PTHR23048">
    <property type="entry name" value="MYOSIN LIGHT CHAIN 1, 3"/>
    <property type="match status" value="1"/>
</dbReference>
<protein>
    <submittedName>
        <fullName evidence="5">Myosin essential light chain striated adductor muscle</fullName>
    </submittedName>
</protein>
<dbReference type="Proteomes" id="UP000008909">
    <property type="component" value="Unassembled WGS sequence"/>
</dbReference>
<sequence>MSYLVIDNFDISTLVTNSFFCQSSLSKSEIEDIREVFDLFDFWDGRDGMVDANKVGDLLRCSGMNPTVSVTVKHGATEKPVVFIRGLRPERDLGSFNEGLVYAEKPRGSVQLSYPHWKSSAVRISRKSRESGTRSFQERLIIILMHSHLEVTHSLITETIYRALVLTCFSSDGEKQYKFEEFLPCYEAILKEKAAGTFADYMEAFKTFDREGQGIVSAAEMRHVLTGYGEKLKEDQVDQILKFIDLREDLEGNVKYEDGVQHTPDIDVNGSKPLFQANVYYFGIIPSANHSIDCSFRGRSDKLCVVFESQGNYDIREVFDLFDFWDGRDGMIDAVKVGDLLRCSGMNPTIAICVKHGATKKQGEKQYKFDEFLPCYEAILKENEGGTFADYMEAFKTFDREGQGFISAAEMRHVLTGYGEYLEDSDVDKIVKLIDLHEDLDGNIKYEVSYGTLRRINLLVSKRTTILQFTRFSPFIRDQTTCEESD</sequence>
<reference key="2">
    <citation type="submission" date="2011-10" db="EMBL/GenBank/DDBJ databases">
        <title>The genome and transcriptome sequence of Clonorchis sinensis provide insights into the carcinogenic liver fluke.</title>
        <authorList>
            <person name="Wang X."/>
            <person name="Huang Y."/>
            <person name="Chen W."/>
            <person name="Liu H."/>
            <person name="Guo L."/>
            <person name="Chen Y."/>
            <person name="Luo F."/>
            <person name="Zhou W."/>
            <person name="Sun J."/>
            <person name="Mao Q."/>
            <person name="Liang P."/>
            <person name="Zhou C."/>
            <person name="Tian Y."/>
            <person name="Men J."/>
            <person name="Lv X."/>
            <person name="Huang L."/>
            <person name="Zhou J."/>
            <person name="Hu Y."/>
            <person name="Li R."/>
            <person name="Zhang F."/>
            <person name="Lei H."/>
            <person name="Li X."/>
            <person name="Hu X."/>
            <person name="Liang C."/>
            <person name="Xu J."/>
            <person name="Wu Z."/>
            <person name="Yu X."/>
        </authorList>
    </citation>
    <scope>NUCLEOTIDE SEQUENCE</scope>
    <source>
        <strain>Henan</strain>
    </source>
</reference>
<evidence type="ECO:0000313" key="5">
    <source>
        <dbReference type="EMBL" id="GAA52431.1"/>
    </source>
</evidence>
<dbReference type="SUPFAM" id="SSF47473">
    <property type="entry name" value="EF-hand"/>
    <property type="match status" value="2"/>
</dbReference>
<accession>G7YHJ8</accession>
<reference evidence="5" key="1">
    <citation type="journal article" date="2011" name="Genome Biol.">
        <title>The draft genome of the carcinogenic human liver fluke Clonorchis sinensis.</title>
        <authorList>
            <person name="Wang X."/>
            <person name="Chen W."/>
            <person name="Huang Y."/>
            <person name="Sun J."/>
            <person name="Men J."/>
            <person name="Liu H."/>
            <person name="Luo F."/>
            <person name="Guo L."/>
            <person name="Lv X."/>
            <person name="Deng C."/>
            <person name="Zhou C."/>
            <person name="Fan Y."/>
            <person name="Li X."/>
            <person name="Huang L."/>
            <person name="Hu Y."/>
            <person name="Liang C."/>
            <person name="Hu X."/>
            <person name="Xu J."/>
            <person name="Yu X."/>
        </authorList>
    </citation>
    <scope>NUCLEOTIDE SEQUENCE [LARGE SCALE GENOMIC DNA]</scope>
    <source>
        <strain evidence="5">Henan</strain>
    </source>
</reference>
<feature type="domain" description="EF-hand" evidence="4">
    <location>
        <begin position="386"/>
        <end position="421"/>
    </location>
</feature>
<keyword evidence="2" id="KW-0518">Myosin</keyword>
<evidence type="ECO:0000259" key="4">
    <source>
        <dbReference type="PROSITE" id="PS50222"/>
    </source>
</evidence>
<dbReference type="GO" id="GO:0005509">
    <property type="term" value="F:calcium ion binding"/>
    <property type="evidence" value="ECO:0007669"/>
    <property type="project" value="InterPro"/>
</dbReference>
<name>G7YHJ8_CLOSI</name>
<dbReference type="SMART" id="SM00054">
    <property type="entry name" value="EFh"/>
    <property type="match status" value="2"/>
</dbReference>
<dbReference type="PROSITE" id="PS50222">
    <property type="entry name" value="EF_HAND_2"/>
    <property type="match status" value="2"/>
</dbReference>
<dbReference type="CDD" id="cd00051">
    <property type="entry name" value="EFh"/>
    <property type="match status" value="2"/>
</dbReference>
<dbReference type="InterPro" id="IPR050230">
    <property type="entry name" value="CALM/Myosin/TropC-like"/>
</dbReference>
<keyword evidence="3" id="KW-0505">Motor protein</keyword>
<dbReference type="GO" id="GO:0005859">
    <property type="term" value="C:muscle myosin complex"/>
    <property type="evidence" value="ECO:0007669"/>
    <property type="project" value="TreeGrafter"/>
</dbReference>
<evidence type="ECO:0000256" key="2">
    <source>
        <dbReference type="ARBA" id="ARBA00023123"/>
    </source>
</evidence>
<dbReference type="AlphaFoldDB" id="G7YHJ8"/>
<proteinExistence type="predicted"/>
<organism evidence="5 6">
    <name type="scientific">Clonorchis sinensis</name>
    <name type="common">Chinese liver fluke</name>
    <dbReference type="NCBI Taxonomy" id="79923"/>
    <lineage>
        <taxon>Eukaryota</taxon>
        <taxon>Metazoa</taxon>
        <taxon>Spiralia</taxon>
        <taxon>Lophotrochozoa</taxon>
        <taxon>Platyhelminthes</taxon>
        <taxon>Trematoda</taxon>
        <taxon>Digenea</taxon>
        <taxon>Opisthorchiida</taxon>
        <taxon>Opisthorchiata</taxon>
        <taxon>Opisthorchiidae</taxon>
        <taxon>Clonorchis</taxon>
    </lineage>
</organism>
<evidence type="ECO:0000313" key="6">
    <source>
        <dbReference type="Proteomes" id="UP000008909"/>
    </source>
</evidence>
<feature type="domain" description="EF-hand" evidence="4">
    <location>
        <begin position="196"/>
        <end position="231"/>
    </location>
</feature>
<keyword evidence="6" id="KW-1185">Reference proteome</keyword>
<dbReference type="FunFam" id="1.10.238.10:FF:000003">
    <property type="entry name" value="Calmodulin A"/>
    <property type="match status" value="2"/>
</dbReference>
<dbReference type="InterPro" id="IPR002048">
    <property type="entry name" value="EF_hand_dom"/>
</dbReference>